<evidence type="ECO:0000313" key="3">
    <source>
        <dbReference type="Proteomes" id="UP000224634"/>
    </source>
</evidence>
<protein>
    <recommendedName>
        <fullName evidence="4">BZIP domain-containing protein</fullName>
    </recommendedName>
</protein>
<sequence length="109" mass="11985">MAAYQIQLTRMPQLAEAVCMEDAWTGITDLAARKRRQNRLNIRAHRRRKRAAESQAHSTCRSSPGTSIASAEPGIPCWVEDQQSVSLISASLARTLRTGQKPLSAVLAI</sequence>
<evidence type="ECO:0000256" key="1">
    <source>
        <dbReference type="SAM" id="MobiDB-lite"/>
    </source>
</evidence>
<evidence type="ECO:0000313" key="2">
    <source>
        <dbReference type="EMBL" id="PGH20339.1"/>
    </source>
</evidence>
<accession>A0A2B7YGY6</accession>
<name>A0A2B7YGY6_POLH7</name>
<keyword evidence="3" id="KW-1185">Reference proteome</keyword>
<evidence type="ECO:0008006" key="4">
    <source>
        <dbReference type="Google" id="ProtNLM"/>
    </source>
</evidence>
<feature type="compositionally biased region" description="Polar residues" evidence="1">
    <location>
        <begin position="55"/>
        <end position="69"/>
    </location>
</feature>
<organism evidence="2 3">
    <name type="scientific">Polytolypa hystricis (strain UAMH7299)</name>
    <dbReference type="NCBI Taxonomy" id="1447883"/>
    <lineage>
        <taxon>Eukaryota</taxon>
        <taxon>Fungi</taxon>
        <taxon>Dikarya</taxon>
        <taxon>Ascomycota</taxon>
        <taxon>Pezizomycotina</taxon>
        <taxon>Eurotiomycetes</taxon>
        <taxon>Eurotiomycetidae</taxon>
        <taxon>Onygenales</taxon>
        <taxon>Onygenales incertae sedis</taxon>
        <taxon>Polytolypa</taxon>
    </lineage>
</organism>
<dbReference type="OrthoDB" id="2245989at2759"/>
<dbReference type="AlphaFoldDB" id="A0A2B7YGY6"/>
<feature type="region of interest" description="Disordered" evidence="1">
    <location>
        <begin position="44"/>
        <end position="70"/>
    </location>
</feature>
<reference evidence="2 3" key="1">
    <citation type="submission" date="2017-10" db="EMBL/GenBank/DDBJ databases">
        <title>Comparative genomics in systemic dimorphic fungi from Ajellomycetaceae.</title>
        <authorList>
            <person name="Munoz J.F."/>
            <person name="Mcewen J.G."/>
            <person name="Clay O.K."/>
            <person name="Cuomo C.A."/>
        </authorList>
    </citation>
    <scope>NUCLEOTIDE SEQUENCE [LARGE SCALE GENOMIC DNA]</scope>
    <source>
        <strain evidence="2 3">UAMH7299</strain>
    </source>
</reference>
<comment type="caution">
    <text evidence="2">The sequence shown here is derived from an EMBL/GenBank/DDBJ whole genome shotgun (WGS) entry which is preliminary data.</text>
</comment>
<dbReference type="STRING" id="1447883.A0A2B7YGY6"/>
<dbReference type="EMBL" id="PDNA01000041">
    <property type="protein sequence ID" value="PGH20339.1"/>
    <property type="molecule type" value="Genomic_DNA"/>
</dbReference>
<proteinExistence type="predicted"/>
<gene>
    <name evidence="2" type="ORF">AJ80_03607</name>
</gene>
<dbReference type="Proteomes" id="UP000224634">
    <property type="component" value="Unassembled WGS sequence"/>
</dbReference>